<dbReference type="PANTHER" id="PTHR11941">
    <property type="entry name" value="ENOYL-COA HYDRATASE-RELATED"/>
    <property type="match status" value="1"/>
</dbReference>
<reference evidence="4" key="1">
    <citation type="journal article" date="2019" name="Int. J. Syst. Evol. Microbiol.">
        <title>The Global Catalogue of Microorganisms (GCM) 10K type strain sequencing project: providing services to taxonomists for standard genome sequencing and annotation.</title>
        <authorList>
            <consortium name="The Broad Institute Genomics Platform"/>
            <consortium name="The Broad Institute Genome Sequencing Center for Infectious Disease"/>
            <person name="Wu L."/>
            <person name="Ma J."/>
        </authorList>
    </citation>
    <scope>NUCLEOTIDE SEQUENCE [LARGE SCALE GENOMIC DNA]</scope>
    <source>
        <strain evidence="4">JCM 13518</strain>
    </source>
</reference>
<evidence type="ECO:0000256" key="1">
    <source>
        <dbReference type="ARBA" id="ARBA00005254"/>
    </source>
</evidence>
<dbReference type="Gene3D" id="3.90.226.10">
    <property type="entry name" value="2-enoyl-CoA Hydratase, Chain A, domain 1"/>
    <property type="match status" value="1"/>
</dbReference>
<organism evidence="3 4">
    <name type="scientific">Aeromicrobium alkaliterrae</name>
    <dbReference type="NCBI Taxonomy" id="302168"/>
    <lineage>
        <taxon>Bacteria</taxon>
        <taxon>Bacillati</taxon>
        <taxon>Actinomycetota</taxon>
        <taxon>Actinomycetes</taxon>
        <taxon>Propionibacteriales</taxon>
        <taxon>Nocardioidaceae</taxon>
        <taxon>Aeromicrobium</taxon>
    </lineage>
</organism>
<dbReference type="CDD" id="cd06558">
    <property type="entry name" value="crotonase-like"/>
    <property type="match status" value="1"/>
</dbReference>
<dbReference type="Proteomes" id="UP001501057">
    <property type="component" value="Unassembled WGS sequence"/>
</dbReference>
<protein>
    <submittedName>
        <fullName evidence="3">Enoyl-CoA hydratase/isomerase family protein</fullName>
    </submittedName>
</protein>
<dbReference type="InterPro" id="IPR001753">
    <property type="entry name" value="Enoyl-CoA_hydra/iso"/>
</dbReference>
<name>A0ABP4W3E8_9ACTN</name>
<keyword evidence="4" id="KW-1185">Reference proteome</keyword>
<dbReference type="InterPro" id="IPR018376">
    <property type="entry name" value="Enoyl-CoA_hyd/isom_CS"/>
</dbReference>
<comment type="similarity">
    <text evidence="1 2">Belongs to the enoyl-CoA hydratase/isomerase family.</text>
</comment>
<dbReference type="EMBL" id="BAAAME010000005">
    <property type="protein sequence ID" value="GAA1746327.1"/>
    <property type="molecule type" value="Genomic_DNA"/>
</dbReference>
<dbReference type="PANTHER" id="PTHR11941:SF54">
    <property type="entry name" value="ENOYL-COA HYDRATASE, MITOCHONDRIAL"/>
    <property type="match status" value="1"/>
</dbReference>
<dbReference type="RefSeq" id="WP_344202719.1">
    <property type="nucleotide sequence ID" value="NZ_BAAAME010000005.1"/>
</dbReference>
<evidence type="ECO:0000256" key="2">
    <source>
        <dbReference type="RuleBase" id="RU003707"/>
    </source>
</evidence>
<sequence length="267" mass="28753">MTDVTYEVRDRVMHVLLDGEDTLNSLTPTTVEQLDAMIDAAEADLSLRAVVIRGAGRKAFCVGMDITFLESCFGDPDGVFVPFITSYHATLKRIEALGIPVIAQVDGLARAGGFELILACDIVIAADDAKVGDVHVSFGVPSGGGASARAAHKLGDQRAKALMLTPTWLNGPQMVEWGLALQSHPYEELDAAVASFVGSMVGQSRPAMAITKRLINGVRTYGVDGALDHEIVLFTKFAHDEHAGEGFRAFVEKRDPYWGDADVDTYR</sequence>
<evidence type="ECO:0000313" key="3">
    <source>
        <dbReference type="EMBL" id="GAA1746327.1"/>
    </source>
</evidence>
<dbReference type="PROSITE" id="PS00166">
    <property type="entry name" value="ENOYL_COA_HYDRATASE"/>
    <property type="match status" value="1"/>
</dbReference>
<proteinExistence type="inferred from homology"/>
<dbReference type="InterPro" id="IPR029045">
    <property type="entry name" value="ClpP/crotonase-like_dom_sf"/>
</dbReference>
<comment type="caution">
    <text evidence="3">The sequence shown here is derived from an EMBL/GenBank/DDBJ whole genome shotgun (WGS) entry which is preliminary data.</text>
</comment>
<evidence type="ECO:0000313" key="4">
    <source>
        <dbReference type="Proteomes" id="UP001501057"/>
    </source>
</evidence>
<accession>A0ABP4W3E8</accession>
<dbReference type="Pfam" id="PF00378">
    <property type="entry name" value="ECH_1"/>
    <property type="match status" value="1"/>
</dbReference>
<gene>
    <name evidence="3" type="ORF">GCM10009710_27940</name>
</gene>
<dbReference type="SUPFAM" id="SSF52096">
    <property type="entry name" value="ClpP/crotonase"/>
    <property type="match status" value="1"/>
</dbReference>